<feature type="transmembrane region" description="Helical" evidence="1">
    <location>
        <begin position="169"/>
        <end position="194"/>
    </location>
</feature>
<dbReference type="RefSeq" id="WP_344696629.1">
    <property type="nucleotide sequence ID" value="NZ_BAABBR010000001.1"/>
</dbReference>
<feature type="transmembrane region" description="Helical" evidence="1">
    <location>
        <begin position="140"/>
        <end position="163"/>
    </location>
</feature>
<organism evidence="2 3">
    <name type="scientific">Sphingomonas rosea</name>
    <dbReference type="NCBI Taxonomy" id="335605"/>
    <lineage>
        <taxon>Bacteria</taxon>
        <taxon>Pseudomonadati</taxon>
        <taxon>Pseudomonadota</taxon>
        <taxon>Alphaproteobacteria</taxon>
        <taxon>Sphingomonadales</taxon>
        <taxon>Sphingomonadaceae</taxon>
        <taxon>Sphingomonas</taxon>
    </lineage>
</organism>
<sequence length="209" mass="22201">MRWSELSDLIGQEFRHHWRLALLTGLILGGLNAWLDEVDPTGRAGLYAGVVTTFAQLAVTAQAMKGWGYSVNGARIVPYIGQSIVSTFGLVLATIALLVPGLWLYARWFLATPIFVAESKGAIGSLGESFARTKGSTMPLIGIALFIGTLFIAPIVAGSIIFGEKSPPIFAAFAIYFVVFTALASGWLASVAAYRGLTGGLNALEEVFA</sequence>
<evidence type="ECO:0000256" key="1">
    <source>
        <dbReference type="SAM" id="Phobius"/>
    </source>
</evidence>
<protein>
    <recommendedName>
        <fullName evidence="4">Glycerophosphoryl diester phosphodiesterase membrane domain-containing protein</fullName>
    </recommendedName>
</protein>
<accession>A0ABP7U6D8</accession>
<dbReference type="Proteomes" id="UP001424459">
    <property type="component" value="Unassembled WGS sequence"/>
</dbReference>
<name>A0ABP7U6D8_9SPHN</name>
<keyword evidence="1" id="KW-0812">Transmembrane</keyword>
<evidence type="ECO:0000313" key="3">
    <source>
        <dbReference type="Proteomes" id="UP001424459"/>
    </source>
</evidence>
<keyword evidence="1" id="KW-0472">Membrane</keyword>
<comment type="caution">
    <text evidence="2">The sequence shown here is derived from an EMBL/GenBank/DDBJ whole genome shotgun (WGS) entry which is preliminary data.</text>
</comment>
<feature type="transmembrane region" description="Helical" evidence="1">
    <location>
        <begin position="44"/>
        <end position="64"/>
    </location>
</feature>
<feature type="transmembrane region" description="Helical" evidence="1">
    <location>
        <begin position="84"/>
        <end position="105"/>
    </location>
</feature>
<gene>
    <name evidence="2" type="ORF">GCM10022281_16850</name>
</gene>
<keyword evidence="3" id="KW-1185">Reference proteome</keyword>
<evidence type="ECO:0000313" key="2">
    <source>
        <dbReference type="EMBL" id="GAA4036874.1"/>
    </source>
</evidence>
<dbReference type="EMBL" id="BAABBR010000001">
    <property type="protein sequence ID" value="GAA4036874.1"/>
    <property type="molecule type" value="Genomic_DNA"/>
</dbReference>
<evidence type="ECO:0008006" key="4">
    <source>
        <dbReference type="Google" id="ProtNLM"/>
    </source>
</evidence>
<keyword evidence="1" id="KW-1133">Transmembrane helix</keyword>
<proteinExistence type="predicted"/>
<feature type="transmembrane region" description="Helical" evidence="1">
    <location>
        <begin position="16"/>
        <end position="35"/>
    </location>
</feature>
<reference evidence="3" key="1">
    <citation type="journal article" date="2019" name="Int. J. Syst. Evol. Microbiol.">
        <title>The Global Catalogue of Microorganisms (GCM) 10K type strain sequencing project: providing services to taxonomists for standard genome sequencing and annotation.</title>
        <authorList>
            <consortium name="The Broad Institute Genomics Platform"/>
            <consortium name="The Broad Institute Genome Sequencing Center for Infectious Disease"/>
            <person name="Wu L."/>
            <person name="Ma J."/>
        </authorList>
    </citation>
    <scope>NUCLEOTIDE SEQUENCE [LARGE SCALE GENOMIC DNA]</scope>
    <source>
        <strain evidence="3">JCM 17564</strain>
    </source>
</reference>